<feature type="compositionally biased region" description="Basic residues" evidence="1">
    <location>
        <begin position="52"/>
        <end position="65"/>
    </location>
</feature>
<dbReference type="GO" id="GO:0004527">
    <property type="term" value="F:exonuclease activity"/>
    <property type="evidence" value="ECO:0007669"/>
    <property type="project" value="UniProtKB-KW"/>
</dbReference>
<dbReference type="AlphaFoldDB" id="A0A9W4GYP0"/>
<evidence type="ECO:0000256" key="1">
    <source>
        <dbReference type="SAM" id="MobiDB-lite"/>
    </source>
</evidence>
<protein>
    <submittedName>
        <fullName evidence="2">Exonuclease SbcC</fullName>
    </submittedName>
</protein>
<evidence type="ECO:0000313" key="3">
    <source>
        <dbReference type="Proteomes" id="UP001153328"/>
    </source>
</evidence>
<feature type="compositionally biased region" description="Low complexity" evidence="1">
    <location>
        <begin position="37"/>
        <end position="49"/>
    </location>
</feature>
<keyword evidence="2" id="KW-0269">Exonuclease</keyword>
<organism evidence="2 3">
    <name type="scientific">Actinacidiphila bryophytorum</name>
    <dbReference type="NCBI Taxonomy" id="1436133"/>
    <lineage>
        <taxon>Bacteria</taxon>
        <taxon>Bacillati</taxon>
        <taxon>Actinomycetota</taxon>
        <taxon>Actinomycetes</taxon>
        <taxon>Kitasatosporales</taxon>
        <taxon>Streptomycetaceae</taxon>
        <taxon>Actinacidiphila</taxon>
    </lineage>
</organism>
<proteinExistence type="predicted"/>
<dbReference type="EMBL" id="CAJVAX010000012">
    <property type="protein sequence ID" value="CAG7633699.1"/>
    <property type="molecule type" value="Genomic_DNA"/>
</dbReference>
<keyword evidence="2" id="KW-0378">Hydrolase</keyword>
<name>A0A9W4GYP0_9ACTN</name>
<reference evidence="2" key="1">
    <citation type="submission" date="2021-06" db="EMBL/GenBank/DDBJ databases">
        <authorList>
            <person name="Arsene-Ploetze F."/>
        </authorList>
    </citation>
    <scope>NUCLEOTIDE SEQUENCE</scope>
    <source>
        <strain evidence="2">SBRY1</strain>
    </source>
</reference>
<accession>A0A9W4GYP0</accession>
<gene>
    <name evidence="2" type="ORF">SBRY_21003</name>
</gene>
<keyword evidence="3" id="KW-1185">Reference proteome</keyword>
<feature type="region of interest" description="Disordered" evidence="1">
    <location>
        <begin position="1"/>
        <end position="119"/>
    </location>
</feature>
<feature type="compositionally biased region" description="Basic and acidic residues" evidence="1">
    <location>
        <begin position="1"/>
        <end position="18"/>
    </location>
</feature>
<evidence type="ECO:0000313" key="2">
    <source>
        <dbReference type="EMBL" id="CAG7633699.1"/>
    </source>
</evidence>
<comment type="caution">
    <text evidence="2">The sequence shown here is derived from an EMBL/GenBank/DDBJ whole genome shotgun (WGS) entry which is preliminary data.</text>
</comment>
<feature type="compositionally biased region" description="Basic and acidic residues" evidence="1">
    <location>
        <begin position="66"/>
        <end position="78"/>
    </location>
</feature>
<feature type="compositionally biased region" description="Low complexity" evidence="1">
    <location>
        <begin position="19"/>
        <end position="29"/>
    </location>
</feature>
<sequence length="119" mass="12592">MLQRARDPAELRQRRADPGDLGLPALRLPGGPGRGEPAGAAADRALQDPPRLRARAALCRRRRGDPRRGAGEAARRDLTGGIRSADPTRSDAVRRRTPPGTPPGPLLPGAGASFRSIIN</sequence>
<keyword evidence="2" id="KW-0540">Nuclease</keyword>
<dbReference type="Proteomes" id="UP001153328">
    <property type="component" value="Unassembled WGS sequence"/>
</dbReference>